<dbReference type="EMBL" id="JAROCB010000001">
    <property type="protein sequence ID" value="MDN4595910.1"/>
    <property type="molecule type" value="Genomic_DNA"/>
</dbReference>
<protein>
    <submittedName>
        <fullName evidence="1">Uncharacterized protein</fullName>
    </submittedName>
</protein>
<gene>
    <name evidence="1" type="ORF">P5G59_02030</name>
</gene>
<keyword evidence="2" id="KW-1185">Reference proteome</keyword>
<sequence>MSMIAEATDVDKVVGRNLQEALNRASADAAWEAIAAFDSPERARQVLKGEASAWIHELFGAAQALHVSAADFLSGV</sequence>
<evidence type="ECO:0000313" key="1">
    <source>
        <dbReference type="EMBL" id="MDN4595910.1"/>
    </source>
</evidence>
<name>A0ABT8ISX9_9MICO</name>
<organism evidence="1 2">
    <name type="scientific">Leifsonia virtsii</name>
    <dbReference type="NCBI Taxonomy" id="3035915"/>
    <lineage>
        <taxon>Bacteria</taxon>
        <taxon>Bacillati</taxon>
        <taxon>Actinomycetota</taxon>
        <taxon>Actinomycetes</taxon>
        <taxon>Micrococcales</taxon>
        <taxon>Microbacteriaceae</taxon>
        <taxon>Leifsonia</taxon>
    </lineage>
</organism>
<dbReference type="RefSeq" id="WP_301215497.1">
    <property type="nucleotide sequence ID" value="NZ_JAROCB010000001.1"/>
</dbReference>
<proteinExistence type="predicted"/>
<evidence type="ECO:0000313" key="2">
    <source>
        <dbReference type="Proteomes" id="UP001174210"/>
    </source>
</evidence>
<reference evidence="1" key="1">
    <citation type="submission" date="2023-03" db="EMBL/GenBank/DDBJ databases">
        <title>MT1 and MT2 Draft Genomes of Novel Species.</title>
        <authorList>
            <person name="Venkateswaran K."/>
        </authorList>
    </citation>
    <scope>NUCLEOTIDE SEQUENCE</scope>
    <source>
        <strain evidence="1">F6_8S_P_1A</strain>
    </source>
</reference>
<dbReference type="Proteomes" id="UP001174210">
    <property type="component" value="Unassembled WGS sequence"/>
</dbReference>
<accession>A0ABT8ISX9</accession>
<comment type="caution">
    <text evidence="1">The sequence shown here is derived from an EMBL/GenBank/DDBJ whole genome shotgun (WGS) entry which is preliminary data.</text>
</comment>